<dbReference type="Pfam" id="PF18301">
    <property type="entry name" value="preATP-grasp_3"/>
    <property type="match status" value="1"/>
</dbReference>
<proteinExistence type="predicted"/>
<sequence>MRVFLYEHVTGGGLMGQPLPASLAREGEMMLRAALDDLTQLPGVEVVISRDPRLPSLTEAAAVLRPAPGESWRALYLRGLALAELVWPIAPETGGVLETLTQYAVAEGRRLLGCTPQAVRVAASKHATACVLARAGIPVVPTFAPGEALPDIAGPWVVKPDDGAGCEGARRVADVRAARHQLMAAAAALVAQPWIEGEPASLSLLVFPDGRVELLACNRQHVALRGERLVLAGVTVNATADTDGRMRGLAQRIVRAIPGLAGFVGVDYLLTADGPLVLEVNPRLTTSYCGLKSALGVNPAALLLGAGVEPERLGTATGPVTLTLDAAHA</sequence>
<evidence type="ECO:0000313" key="3">
    <source>
        <dbReference type="EMBL" id="TXF12585.1"/>
    </source>
</evidence>
<keyword evidence="1" id="KW-0547">Nucleotide-binding</keyword>
<organism evidence="3 4">
    <name type="scientific">Pelomicrobium methylotrophicum</name>
    <dbReference type="NCBI Taxonomy" id="2602750"/>
    <lineage>
        <taxon>Bacteria</taxon>
        <taxon>Pseudomonadati</taxon>
        <taxon>Pseudomonadota</taxon>
        <taxon>Hydrogenophilia</taxon>
        <taxon>Hydrogenophilia incertae sedis</taxon>
        <taxon>Pelomicrobium</taxon>
    </lineage>
</organism>
<dbReference type="InterPro" id="IPR024710">
    <property type="entry name" value="MfnD"/>
</dbReference>
<dbReference type="Proteomes" id="UP000321201">
    <property type="component" value="Unassembled WGS sequence"/>
</dbReference>
<dbReference type="InParanoid" id="A0A5C7EZL9"/>
<evidence type="ECO:0000313" key="4">
    <source>
        <dbReference type="Proteomes" id="UP000321201"/>
    </source>
</evidence>
<dbReference type="OrthoDB" id="271331at2"/>
<dbReference type="InterPro" id="IPR040803">
    <property type="entry name" value="MfnD_preATP-grasp"/>
</dbReference>
<dbReference type="PIRSF" id="PIRSF016766">
    <property type="entry name" value="UCP016766_ATPgrasp"/>
    <property type="match status" value="1"/>
</dbReference>
<dbReference type="AlphaFoldDB" id="A0A5C7EZL9"/>
<dbReference type="RefSeq" id="WP_147799077.1">
    <property type="nucleotide sequence ID" value="NZ_VPFL01000005.1"/>
</dbReference>
<accession>A0A5C7EZL9</accession>
<dbReference type="GO" id="GO:0005524">
    <property type="term" value="F:ATP binding"/>
    <property type="evidence" value="ECO:0007669"/>
    <property type="project" value="UniProtKB-UniRule"/>
</dbReference>
<dbReference type="InterPro" id="IPR003806">
    <property type="entry name" value="ATP-grasp_PylC-type"/>
</dbReference>
<comment type="caution">
    <text evidence="3">The sequence shown here is derived from an EMBL/GenBank/DDBJ whole genome shotgun (WGS) entry which is preliminary data.</text>
</comment>
<dbReference type="Gene3D" id="3.30.470.20">
    <property type="entry name" value="ATP-grasp fold, B domain"/>
    <property type="match status" value="1"/>
</dbReference>
<dbReference type="PROSITE" id="PS50975">
    <property type="entry name" value="ATP_GRASP"/>
    <property type="match status" value="1"/>
</dbReference>
<dbReference type="EMBL" id="VPFL01000005">
    <property type="protein sequence ID" value="TXF12585.1"/>
    <property type="molecule type" value="Genomic_DNA"/>
</dbReference>
<evidence type="ECO:0000256" key="1">
    <source>
        <dbReference type="PROSITE-ProRule" id="PRU00409"/>
    </source>
</evidence>
<protein>
    <submittedName>
        <fullName evidence="3">ATP-grasp domain-containing protein</fullName>
    </submittedName>
</protein>
<evidence type="ECO:0000259" key="2">
    <source>
        <dbReference type="PROSITE" id="PS50975"/>
    </source>
</evidence>
<keyword evidence="1" id="KW-0067">ATP-binding</keyword>
<name>A0A5C7EZL9_9PROT</name>
<gene>
    <name evidence="3" type="ORF">FR698_04950</name>
</gene>
<dbReference type="GO" id="GO:0046872">
    <property type="term" value="F:metal ion binding"/>
    <property type="evidence" value="ECO:0007669"/>
    <property type="project" value="InterPro"/>
</dbReference>
<keyword evidence="4" id="KW-1185">Reference proteome</keyword>
<feature type="domain" description="ATP-grasp" evidence="2">
    <location>
        <begin position="129"/>
        <end position="308"/>
    </location>
</feature>
<dbReference type="InterPro" id="IPR011761">
    <property type="entry name" value="ATP-grasp"/>
</dbReference>
<dbReference type="Pfam" id="PF02655">
    <property type="entry name" value="ATP-grasp_3"/>
    <property type="match status" value="1"/>
</dbReference>
<reference evidence="3 4" key="1">
    <citation type="submission" date="2019-08" db="EMBL/GenBank/DDBJ databases">
        <title>Pelomicrobium methylotrophicum gen. nov., sp. nov. a moderately thermophilic, facultatively anaerobic, lithoautotrophic and methylotrophic bacterium isolated from a terrestrial mud volcano.</title>
        <authorList>
            <person name="Slobodkina G.B."/>
            <person name="Merkel A.Y."/>
            <person name="Slobodkin A.I."/>
        </authorList>
    </citation>
    <scope>NUCLEOTIDE SEQUENCE [LARGE SCALE GENOMIC DNA]</scope>
    <source>
        <strain evidence="3 4">SM250</strain>
    </source>
</reference>
<dbReference type="SUPFAM" id="SSF56059">
    <property type="entry name" value="Glutathione synthetase ATP-binding domain-like"/>
    <property type="match status" value="1"/>
</dbReference>
<dbReference type="Gene3D" id="3.40.50.11770">
    <property type="match status" value="1"/>
</dbReference>